<evidence type="ECO:0000313" key="2">
    <source>
        <dbReference type="EMBL" id="SDZ61564.1"/>
    </source>
</evidence>
<reference evidence="2 3" key="1">
    <citation type="submission" date="2016-10" db="EMBL/GenBank/DDBJ databases">
        <authorList>
            <person name="de Groot N.N."/>
        </authorList>
    </citation>
    <scope>NUCLEOTIDE SEQUENCE [LARGE SCALE GENOMIC DNA]</scope>
    <source>
        <strain evidence="2 3">LMG 24775</strain>
    </source>
</reference>
<proteinExistence type="predicted"/>
<dbReference type="Pfam" id="PF13503">
    <property type="entry name" value="DUF4123"/>
    <property type="match status" value="1"/>
</dbReference>
<evidence type="ECO:0000313" key="3">
    <source>
        <dbReference type="Proteomes" id="UP000183417"/>
    </source>
</evidence>
<sequence>MSTLIPPGPGTPDELQMARQAVLEKVAATYDGLLYAIVDAAADEHLHDAILAEPPQSGITCLYDGMPAARYARYAPYLMRVHAGSPLFQRWPHEGWQAHWGIFLISRLPAPALKRHLKRFLQARGDGGQRLWLRFYDPRVLPRLLAQFDPAHLGDWFRGHSILACLAPHPEGIWVGMAQRKFLDHVTGLARLDSRQWEVSSP</sequence>
<feature type="domain" description="DUF4123" evidence="1">
    <location>
        <begin position="34"/>
        <end position="153"/>
    </location>
</feature>
<gene>
    <name evidence="2" type="ORF">SAMN05421547_1453</name>
</gene>
<protein>
    <recommendedName>
        <fullName evidence="1">DUF4123 domain-containing protein</fullName>
    </recommendedName>
</protein>
<organism evidence="2 3">
    <name type="scientific">Delftia lacustris</name>
    <dbReference type="NCBI Taxonomy" id="558537"/>
    <lineage>
        <taxon>Bacteria</taxon>
        <taxon>Pseudomonadati</taxon>
        <taxon>Pseudomonadota</taxon>
        <taxon>Betaproteobacteria</taxon>
        <taxon>Burkholderiales</taxon>
        <taxon>Comamonadaceae</taxon>
        <taxon>Delftia</taxon>
    </lineage>
</organism>
<dbReference type="RefSeq" id="WP_074924287.1">
    <property type="nucleotide sequence ID" value="NZ_CP141274.1"/>
</dbReference>
<dbReference type="AlphaFoldDB" id="A0A1H3UGQ5"/>
<dbReference type="EMBL" id="FNPE01000045">
    <property type="protein sequence ID" value="SDZ61564.1"/>
    <property type="molecule type" value="Genomic_DNA"/>
</dbReference>
<name>A0A1H3UGQ5_9BURK</name>
<evidence type="ECO:0000259" key="1">
    <source>
        <dbReference type="Pfam" id="PF13503"/>
    </source>
</evidence>
<dbReference type="GeneID" id="94695557"/>
<dbReference type="InterPro" id="IPR025391">
    <property type="entry name" value="DUF4123"/>
</dbReference>
<accession>A0A1H3UGQ5</accession>
<dbReference type="Proteomes" id="UP000183417">
    <property type="component" value="Unassembled WGS sequence"/>
</dbReference>